<dbReference type="InterPro" id="IPR008969">
    <property type="entry name" value="CarboxyPept-like_regulatory"/>
</dbReference>
<name>A0A6H0KV16_9BACE</name>
<keyword evidence="2 8" id="KW-0813">Transport</keyword>
<evidence type="ECO:0000313" key="14">
    <source>
        <dbReference type="Proteomes" id="UP000501780"/>
    </source>
</evidence>
<dbReference type="SUPFAM" id="SSF56935">
    <property type="entry name" value="Porins"/>
    <property type="match status" value="1"/>
</dbReference>
<evidence type="ECO:0000256" key="2">
    <source>
        <dbReference type="ARBA" id="ARBA00022448"/>
    </source>
</evidence>
<evidence type="ECO:0000256" key="9">
    <source>
        <dbReference type="RuleBase" id="RU003357"/>
    </source>
</evidence>
<keyword evidence="7 8" id="KW-0998">Cell outer membrane</keyword>
<dbReference type="InterPro" id="IPR023996">
    <property type="entry name" value="TonB-dep_OMP_SusC/RagA"/>
</dbReference>
<dbReference type="InterPro" id="IPR000531">
    <property type="entry name" value="Beta-barrel_TonB"/>
</dbReference>
<dbReference type="AlphaFoldDB" id="A0A6H0KV16"/>
<dbReference type="NCBIfam" id="TIGR04057">
    <property type="entry name" value="SusC_RagA_signa"/>
    <property type="match status" value="1"/>
</dbReference>
<keyword evidence="6 8" id="KW-0472">Membrane</keyword>
<dbReference type="InterPro" id="IPR039426">
    <property type="entry name" value="TonB-dep_rcpt-like"/>
</dbReference>
<keyword evidence="4 8" id="KW-0812">Transmembrane</keyword>
<dbReference type="InterPro" id="IPR036942">
    <property type="entry name" value="Beta-barrel_TonB_sf"/>
</dbReference>
<evidence type="ECO:0000256" key="8">
    <source>
        <dbReference type="PROSITE-ProRule" id="PRU01360"/>
    </source>
</evidence>
<evidence type="ECO:0000256" key="10">
    <source>
        <dbReference type="SAM" id="SignalP"/>
    </source>
</evidence>
<dbReference type="GO" id="GO:0009279">
    <property type="term" value="C:cell outer membrane"/>
    <property type="evidence" value="ECO:0007669"/>
    <property type="project" value="UniProtKB-SubCell"/>
</dbReference>
<comment type="subcellular location">
    <subcellularLocation>
        <location evidence="1 8">Cell outer membrane</location>
        <topology evidence="1 8">Multi-pass membrane protein</topology>
    </subcellularLocation>
</comment>
<keyword evidence="14" id="KW-1185">Reference proteome</keyword>
<evidence type="ECO:0000256" key="1">
    <source>
        <dbReference type="ARBA" id="ARBA00004571"/>
    </source>
</evidence>
<dbReference type="Gene3D" id="2.40.170.20">
    <property type="entry name" value="TonB-dependent receptor, beta-barrel domain"/>
    <property type="match status" value="1"/>
</dbReference>
<evidence type="ECO:0000259" key="12">
    <source>
        <dbReference type="Pfam" id="PF07715"/>
    </source>
</evidence>
<evidence type="ECO:0000256" key="3">
    <source>
        <dbReference type="ARBA" id="ARBA00022452"/>
    </source>
</evidence>
<dbReference type="Pfam" id="PF13715">
    <property type="entry name" value="CarbopepD_reg_2"/>
    <property type="match status" value="1"/>
</dbReference>
<evidence type="ECO:0000313" key="13">
    <source>
        <dbReference type="EMBL" id="QIU96901.1"/>
    </source>
</evidence>
<dbReference type="InterPro" id="IPR037066">
    <property type="entry name" value="Plug_dom_sf"/>
</dbReference>
<dbReference type="KEGG" id="bfc:BacF7301_23300"/>
<keyword evidence="10" id="KW-0732">Signal</keyword>
<evidence type="ECO:0000256" key="6">
    <source>
        <dbReference type="ARBA" id="ARBA00023136"/>
    </source>
</evidence>
<dbReference type="FunFam" id="2.170.130.10:FF:000008">
    <property type="entry name" value="SusC/RagA family TonB-linked outer membrane protein"/>
    <property type="match status" value="1"/>
</dbReference>
<organism evidence="13 14">
    <name type="scientific">Bacteroides faecium</name>
    <dbReference type="NCBI Taxonomy" id="2715212"/>
    <lineage>
        <taxon>Bacteria</taxon>
        <taxon>Pseudomonadati</taxon>
        <taxon>Bacteroidota</taxon>
        <taxon>Bacteroidia</taxon>
        <taxon>Bacteroidales</taxon>
        <taxon>Bacteroidaceae</taxon>
        <taxon>Bacteroides</taxon>
    </lineage>
</organism>
<sequence length="1032" mass="112950">MKSTNRYLRLSSLFVMLCFIPLWALAQTITVKGIVKDPTGEPIIGASVIETGTTNGMITDLDGNFTMKVPSNAKLTVSFVGYQSQTIDVAGRTSIQVILKDDTQALDEVVVVGYGTARKSDVTGSIANVNSKTLKEIPSQNFTQALQGRVAGVEINRTSSRPGSEQQIRIRGTRSLNASNDPLIVLDGIPFPGNISDINPNDIKTIDILKDASSTAIYGSRGANGVILITTNKGTQGKATVTYNGYYGIVTLFSEYPMMDGPEFVKFREIAAANGSSWGAMGTMDDPSVNTNWQDLIFKTGMTTNHDLSVSAGTEKGSYNFGTTYYKETSVLPDQGFERISLRGSIDQEIGKYIKVGITTQNSYSKTEGEESAPVYNILQTNPTISPYNSDGSIREEVIELNSSDKLLNPLLYKSVGEKHADDRKTFATYNSAYAEVKFMDGLKYRLNLGLNYRQSNYGKFNAPGTPYMAYNADLAEATISNALTTNWTVENMLMYDKKFGKHSINAVAMYSAERTTYSYSTASATGITADAVQYHNLGLNSDKVTIDPNKQKYWQRGLLSYMARAAYSYDNRYMLSATFRSDGSSVLAKGKKWHTYPAVSAGWNLRNESFMSDIDWLSSLKLRVGYGQTSNQAIDPYATLGAMKAVYYTTGSTGITGYFPNSVTNENLGWEYSSTWNYGIDFGLFNGRLSGTFEYYSQRTKDILMQLSLPASSGIASAYWQNIGETSNKGWELSLKGIIFENKNGWSWDVGFNIYGNKNKIVALAGESGRDTGNGWFEGQPIDAIYDYKKVGIFQKGEEAIAAASYAGGKPGDIKVAYNLVDGDPVTFDANGVPSREINASDRQVIGTAEGNFQGGFNTTVAYKNFDLSIVGAFKNGGTLISTLHSPQGYLNMMSGRRGNIKVDYWTEDNPTNAYPTPGGTTGGNDAPAYASTLAYFSASYLKIRTITLGYNFSEKLLNNVGISRARLYFTVQNPFVLFSPYNDETGLDPEPNSYVRENSATTGGLPERFLSIGTNTPSTRNFIFGLNLTF</sequence>
<keyword evidence="13" id="KW-0675">Receptor</keyword>
<dbReference type="RefSeq" id="WP_167966608.1">
    <property type="nucleotide sequence ID" value="NZ_CP050831.1"/>
</dbReference>
<proteinExistence type="inferred from homology"/>
<evidence type="ECO:0000256" key="7">
    <source>
        <dbReference type="ARBA" id="ARBA00023237"/>
    </source>
</evidence>
<dbReference type="Pfam" id="PF07715">
    <property type="entry name" value="Plug"/>
    <property type="match status" value="1"/>
</dbReference>
<evidence type="ECO:0000256" key="5">
    <source>
        <dbReference type="ARBA" id="ARBA00023077"/>
    </source>
</evidence>
<reference evidence="13 14" key="1">
    <citation type="submission" date="2020-03" db="EMBL/GenBank/DDBJ databases">
        <title>Genomic analysis of Bacteroides faecium CBA7301.</title>
        <authorList>
            <person name="Kim J."/>
            <person name="Roh S.W."/>
        </authorList>
    </citation>
    <scope>NUCLEOTIDE SEQUENCE [LARGE SCALE GENOMIC DNA]</scope>
    <source>
        <strain evidence="13 14">CBA7301</strain>
    </source>
</reference>
<feature type="domain" description="TonB-dependent receptor plug" evidence="12">
    <location>
        <begin position="119"/>
        <end position="226"/>
    </location>
</feature>
<evidence type="ECO:0000259" key="11">
    <source>
        <dbReference type="Pfam" id="PF00593"/>
    </source>
</evidence>
<comment type="similarity">
    <text evidence="8 9">Belongs to the TonB-dependent receptor family.</text>
</comment>
<dbReference type="EMBL" id="CP050831">
    <property type="protein sequence ID" value="QIU96901.1"/>
    <property type="molecule type" value="Genomic_DNA"/>
</dbReference>
<keyword evidence="3 8" id="KW-1134">Transmembrane beta strand</keyword>
<feature type="domain" description="TonB-dependent receptor-like beta-barrel" evidence="11">
    <location>
        <begin position="414"/>
        <end position="975"/>
    </location>
</feature>
<dbReference type="InterPro" id="IPR023997">
    <property type="entry name" value="TonB-dep_OMP_SusC/RagA_CS"/>
</dbReference>
<dbReference type="Pfam" id="PF00593">
    <property type="entry name" value="TonB_dep_Rec_b-barrel"/>
    <property type="match status" value="1"/>
</dbReference>
<protein>
    <submittedName>
        <fullName evidence="13">TonB-dependent receptor</fullName>
    </submittedName>
</protein>
<keyword evidence="5 9" id="KW-0798">TonB box</keyword>
<gene>
    <name evidence="13" type="ORF">BacF7301_23300</name>
</gene>
<feature type="chain" id="PRO_5026021047" evidence="10">
    <location>
        <begin position="27"/>
        <end position="1032"/>
    </location>
</feature>
<dbReference type="NCBIfam" id="TIGR04056">
    <property type="entry name" value="OMP_RagA_SusC"/>
    <property type="match status" value="1"/>
</dbReference>
<dbReference type="Gene3D" id="2.60.40.1120">
    <property type="entry name" value="Carboxypeptidase-like, regulatory domain"/>
    <property type="match status" value="1"/>
</dbReference>
<dbReference type="FunFam" id="2.60.40.1120:FF:000003">
    <property type="entry name" value="Outer membrane protein Omp121"/>
    <property type="match status" value="1"/>
</dbReference>
<dbReference type="Gene3D" id="2.170.130.10">
    <property type="entry name" value="TonB-dependent receptor, plug domain"/>
    <property type="match status" value="1"/>
</dbReference>
<dbReference type="PROSITE" id="PS52016">
    <property type="entry name" value="TONB_DEPENDENT_REC_3"/>
    <property type="match status" value="1"/>
</dbReference>
<dbReference type="Proteomes" id="UP000501780">
    <property type="component" value="Chromosome"/>
</dbReference>
<feature type="signal peptide" evidence="10">
    <location>
        <begin position="1"/>
        <end position="26"/>
    </location>
</feature>
<evidence type="ECO:0000256" key="4">
    <source>
        <dbReference type="ARBA" id="ARBA00022692"/>
    </source>
</evidence>
<accession>A0A6H0KV16</accession>
<dbReference type="SUPFAM" id="SSF49464">
    <property type="entry name" value="Carboxypeptidase regulatory domain-like"/>
    <property type="match status" value="1"/>
</dbReference>
<dbReference type="InterPro" id="IPR012910">
    <property type="entry name" value="Plug_dom"/>
</dbReference>